<evidence type="ECO:0000256" key="2">
    <source>
        <dbReference type="ARBA" id="ARBA00022692"/>
    </source>
</evidence>
<dbReference type="GO" id="GO:0012505">
    <property type="term" value="C:endomembrane system"/>
    <property type="evidence" value="ECO:0007669"/>
    <property type="project" value="UniProtKB-SubCell"/>
</dbReference>
<proteinExistence type="predicted"/>
<evidence type="ECO:0000313" key="7">
    <source>
        <dbReference type="EMBL" id="NYI67332.1"/>
    </source>
</evidence>
<evidence type="ECO:0000256" key="1">
    <source>
        <dbReference type="ARBA" id="ARBA00004127"/>
    </source>
</evidence>
<organism evidence="7 8">
    <name type="scientific">Spelaeicoccus albus</name>
    <dbReference type="NCBI Taxonomy" id="1280376"/>
    <lineage>
        <taxon>Bacteria</taxon>
        <taxon>Bacillati</taxon>
        <taxon>Actinomycetota</taxon>
        <taxon>Actinomycetes</taxon>
        <taxon>Micrococcales</taxon>
        <taxon>Brevibacteriaceae</taxon>
        <taxon>Spelaeicoccus</taxon>
    </lineage>
</organism>
<feature type="transmembrane region" description="Helical" evidence="5">
    <location>
        <begin position="89"/>
        <end position="108"/>
    </location>
</feature>
<evidence type="ECO:0000313" key="8">
    <source>
        <dbReference type="Proteomes" id="UP000539111"/>
    </source>
</evidence>
<dbReference type="Pfam" id="PF02656">
    <property type="entry name" value="DUF202"/>
    <property type="match status" value="1"/>
</dbReference>
<dbReference type="InterPro" id="IPR003807">
    <property type="entry name" value="DUF202"/>
</dbReference>
<keyword evidence="8" id="KW-1185">Reference proteome</keyword>
<keyword evidence="3 5" id="KW-1133">Transmembrane helix</keyword>
<sequence length="109" mass="11349">MSKNRDPGLQPERTALAWNRTALAIGVNSALLLRSGITGHNGFITTAALALGLLAAGVTLYSSHRRNHFREAPSEHSESRAAGNPLPHAAISLMVVGAALVAMASIVLT</sequence>
<keyword evidence="4 5" id="KW-0472">Membrane</keyword>
<feature type="transmembrane region" description="Helical" evidence="5">
    <location>
        <begin position="43"/>
        <end position="61"/>
    </location>
</feature>
<evidence type="ECO:0000256" key="4">
    <source>
        <dbReference type="ARBA" id="ARBA00023136"/>
    </source>
</evidence>
<keyword evidence="2 5" id="KW-0812">Transmembrane</keyword>
<name>A0A7Z0D1Z9_9MICO</name>
<protein>
    <submittedName>
        <fullName evidence="7">Uncharacterized membrane protein YidH (DUF202 family)</fullName>
    </submittedName>
</protein>
<feature type="domain" description="DUF202" evidence="6">
    <location>
        <begin position="6"/>
        <end position="65"/>
    </location>
</feature>
<dbReference type="EMBL" id="JACBZP010000001">
    <property type="protein sequence ID" value="NYI67332.1"/>
    <property type="molecule type" value="Genomic_DNA"/>
</dbReference>
<evidence type="ECO:0000256" key="5">
    <source>
        <dbReference type="SAM" id="Phobius"/>
    </source>
</evidence>
<evidence type="ECO:0000259" key="6">
    <source>
        <dbReference type="Pfam" id="PF02656"/>
    </source>
</evidence>
<dbReference type="RefSeq" id="WP_179427225.1">
    <property type="nucleotide sequence ID" value="NZ_JACBZP010000001.1"/>
</dbReference>
<comment type="caution">
    <text evidence="7">The sequence shown here is derived from an EMBL/GenBank/DDBJ whole genome shotgun (WGS) entry which is preliminary data.</text>
</comment>
<reference evidence="7 8" key="1">
    <citation type="submission" date="2020-07" db="EMBL/GenBank/DDBJ databases">
        <title>Sequencing the genomes of 1000 actinobacteria strains.</title>
        <authorList>
            <person name="Klenk H.-P."/>
        </authorList>
    </citation>
    <scope>NUCLEOTIDE SEQUENCE [LARGE SCALE GENOMIC DNA]</scope>
    <source>
        <strain evidence="7 8">DSM 26341</strain>
    </source>
</reference>
<gene>
    <name evidence="7" type="ORF">BJY26_001638</name>
</gene>
<dbReference type="AlphaFoldDB" id="A0A7Z0D1Z9"/>
<accession>A0A7Z0D1Z9</accession>
<comment type="subcellular location">
    <subcellularLocation>
        <location evidence="1">Endomembrane system</location>
        <topology evidence="1">Multi-pass membrane protein</topology>
    </subcellularLocation>
</comment>
<dbReference type="Proteomes" id="UP000539111">
    <property type="component" value="Unassembled WGS sequence"/>
</dbReference>
<evidence type="ECO:0000256" key="3">
    <source>
        <dbReference type="ARBA" id="ARBA00022989"/>
    </source>
</evidence>